<proteinExistence type="predicted"/>
<evidence type="ECO:0000313" key="2">
    <source>
        <dbReference type="Proteomes" id="UP000009342"/>
    </source>
</evidence>
<sequence>MAKVADGIRYAERVVAGEIIACEYVRLACQRFLDDLQNGEARGYFFQRAPRPAHPEFL</sequence>
<dbReference type="EMBL" id="CAKZ01000013">
    <property type="protein sequence ID" value="CCJ79549.1"/>
    <property type="molecule type" value="Genomic_DNA"/>
</dbReference>
<organism evidence="1 2">
    <name type="scientific">Cronobacter dublinensis 1210</name>
    <dbReference type="NCBI Taxonomy" id="1208656"/>
    <lineage>
        <taxon>Bacteria</taxon>
        <taxon>Pseudomonadati</taxon>
        <taxon>Pseudomonadota</taxon>
        <taxon>Gammaproteobacteria</taxon>
        <taxon>Enterobacterales</taxon>
        <taxon>Enterobacteriaceae</taxon>
        <taxon>Cronobacter</taxon>
    </lineage>
</organism>
<gene>
    <name evidence="1" type="ORF">BN134_253</name>
</gene>
<name>A0ABP1W378_9ENTR</name>
<keyword evidence="2" id="KW-1185">Reference proteome</keyword>
<protein>
    <submittedName>
        <fullName evidence="1">Phage terminase large subunit</fullName>
    </submittedName>
</protein>
<reference evidence="2" key="1">
    <citation type="journal article" date="2012" name="PLoS ONE">
        <title>Comparative analysis of genome sequences covering the seven cronobacter species.</title>
        <authorList>
            <person name="Joseph S."/>
            <person name="Desai P."/>
            <person name="Ji Y."/>
            <person name="Cummings C.A."/>
            <person name="Shih R."/>
            <person name="Degoricija L."/>
            <person name="Rico A."/>
            <person name="Brzoska P."/>
            <person name="Hamby S.E."/>
            <person name="Masood N."/>
            <person name="Hariri S."/>
            <person name="Sonbol H."/>
            <person name="Chuzhanova N."/>
            <person name="McClelland M."/>
            <person name="Furtado M.R."/>
            <person name="Forsythe S.J."/>
        </authorList>
    </citation>
    <scope>NUCLEOTIDE SEQUENCE [LARGE SCALE GENOMIC DNA]</scope>
    <source>
        <strain evidence="2">1210</strain>
    </source>
</reference>
<accession>A0ABP1W378</accession>
<comment type="caution">
    <text evidence="1">The sequence shown here is derived from an EMBL/GenBank/DDBJ whole genome shotgun (WGS) entry which is preliminary data.</text>
</comment>
<dbReference type="Proteomes" id="UP000009342">
    <property type="component" value="Unassembled WGS sequence"/>
</dbReference>
<evidence type="ECO:0000313" key="1">
    <source>
        <dbReference type="EMBL" id="CCJ79549.1"/>
    </source>
</evidence>